<sequence length="85" mass="9963">MAFFIACCVFVFCKEVFGIEALAFEWKLQGEIGLVFLMWGVRPTPRKKEYRRGLKEKEKEKEPRWLLFTDTRGKKTPPFGAAFLV</sequence>
<reference evidence="1 2" key="1">
    <citation type="submission" date="2018-05" db="EMBL/GenBank/DDBJ databases">
        <title>Genome Sequence of an Efficient Indole-Degrading Bacterium, Alcaligenes sp.YBY.</title>
        <authorList>
            <person name="Yang B."/>
        </authorList>
    </citation>
    <scope>NUCLEOTIDE SEQUENCE [LARGE SCALE GENOMIC DNA]</scope>
    <source>
        <strain evidence="1 2">YBY</strain>
    </source>
</reference>
<evidence type="ECO:0000313" key="2">
    <source>
        <dbReference type="Proteomes" id="UP000245216"/>
    </source>
</evidence>
<gene>
    <name evidence="1" type="ORF">DF183_01490</name>
</gene>
<evidence type="ECO:0000313" key="1">
    <source>
        <dbReference type="EMBL" id="PWE15434.1"/>
    </source>
</evidence>
<dbReference type="Proteomes" id="UP000245216">
    <property type="component" value="Unassembled WGS sequence"/>
</dbReference>
<comment type="caution">
    <text evidence="1">The sequence shown here is derived from an EMBL/GenBank/DDBJ whole genome shotgun (WGS) entry which is preliminary data.</text>
</comment>
<name>A0A2U2BN47_ALCFA</name>
<dbReference type="EMBL" id="QEXO01000001">
    <property type="protein sequence ID" value="PWE15434.1"/>
    <property type="molecule type" value="Genomic_DNA"/>
</dbReference>
<organism evidence="1 2">
    <name type="scientific">Alcaligenes faecalis</name>
    <dbReference type="NCBI Taxonomy" id="511"/>
    <lineage>
        <taxon>Bacteria</taxon>
        <taxon>Pseudomonadati</taxon>
        <taxon>Pseudomonadota</taxon>
        <taxon>Betaproteobacteria</taxon>
        <taxon>Burkholderiales</taxon>
        <taxon>Alcaligenaceae</taxon>
        <taxon>Alcaligenes</taxon>
    </lineage>
</organism>
<dbReference type="AlphaFoldDB" id="A0A2U2BN47"/>
<proteinExistence type="predicted"/>
<dbReference type="RefSeq" id="WP_109088247.1">
    <property type="nucleotide sequence ID" value="NZ_QEXO01000001.1"/>
</dbReference>
<protein>
    <submittedName>
        <fullName evidence="1">Uncharacterized protein</fullName>
    </submittedName>
</protein>
<accession>A0A2U2BN47</accession>
<reference evidence="1 2" key="2">
    <citation type="submission" date="2018-05" db="EMBL/GenBank/DDBJ databases">
        <authorList>
            <person name="Lanie J.A."/>
            <person name="Ng W.-L."/>
            <person name="Kazmierczak K.M."/>
            <person name="Andrzejewski T.M."/>
            <person name="Davidsen T.M."/>
            <person name="Wayne K.J."/>
            <person name="Tettelin H."/>
            <person name="Glass J.I."/>
            <person name="Rusch D."/>
            <person name="Podicherti R."/>
            <person name="Tsui H.-C.T."/>
            <person name="Winkler M.E."/>
        </authorList>
    </citation>
    <scope>NUCLEOTIDE SEQUENCE [LARGE SCALE GENOMIC DNA]</scope>
    <source>
        <strain evidence="1 2">YBY</strain>
    </source>
</reference>